<protein>
    <submittedName>
        <fullName evidence="1">Fog: ankyrin repeat</fullName>
    </submittedName>
</protein>
<dbReference type="SUPFAM" id="SSF140860">
    <property type="entry name" value="Pseudo ankyrin repeat-like"/>
    <property type="match status" value="1"/>
</dbReference>
<dbReference type="InterPro" id="IPR036770">
    <property type="entry name" value="Ankyrin_rpt-contain_sf"/>
</dbReference>
<keyword evidence="2" id="KW-1185">Reference proteome</keyword>
<name>A0A0M0K5D2_9EUKA</name>
<dbReference type="Proteomes" id="UP000037460">
    <property type="component" value="Unassembled WGS sequence"/>
</dbReference>
<evidence type="ECO:0000313" key="1">
    <source>
        <dbReference type="EMBL" id="KOO34066.1"/>
    </source>
</evidence>
<evidence type="ECO:0000313" key="2">
    <source>
        <dbReference type="Proteomes" id="UP000037460"/>
    </source>
</evidence>
<proteinExistence type="predicted"/>
<dbReference type="AlphaFoldDB" id="A0A0M0K5D2"/>
<comment type="caution">
    <text evidence="1">The sequence shown here is derived from an EMBL/GenBank/DDBJ whole genome shotgun (WGS) entry which is preliminary data.</text>
</comment>
<accession>A0A0M0K5D2</accession>
<sequence length="406" mass="45186">MCNYHPHGNSGCDESTLDAMKIAHRLGGELTAETAASTLSEMGCDSPEFKWLVDEGCDLSQMPVEKAGELWSSAIQTGWPASIDDMQMWRANKMPWHPFALVAAIECVAANELAVVEWMVKDGCPVTGRAMYAACRIGDKRILPLLEFLDAQGRHLWTDFAVSDDMQDYPGDEDRQWACSFCLDAVIESGCIEAFKWMKARSGEAWIPSRALSTAASAGEAEMLKFLVSEYPSEATWQDSMDDQGRTLNTLGFVMESDCMSHAETMQMLELCVELGCPISRVAFLSASRIPFHCRPFEYLEWILQKLALRAYHGRIKSMAWLKERGCTITSMASIKAAANAQQQALIWLIEQGAPFDKVRASNAFLKAMAKAHPEGPKPDQALFRRGTSLAKNRFIWGSHLMPIHP</sequence>
<dbReference type="EMBL" id="JWZX01001334">
    <property type="protein sequence ID" value="KOO34066.1"/>
    <property type="molecule type" value="Genomic_DNA"/>
</dbReference>
<organism evidence="1 2">
    <name type="scientific">Chrysochromulina tobinii</name>
    <dbReference type="NCBI Taxonomy" id="1460289"/>
    <lineage>
        <taxon>Eukaryota</taxon>
        <taxon>Haptista</taxon>
        <taxon>Haptophyta</taxon>
        <taxon>Prymnesiophyceae</taxon>
        <taxon>Prymnesiales</taxon>
        <taxon>Chrysochromulinaceae</taxon>
        <taxon>Chrysochromulina</taxon>
    </lineage>
</organism>
<dbReference type="OrthoDB" id="88801at2759"/>
<dbReference type="PANTHER" id="PTHR46586:SF2">
    <property type="entry name" value="SWIM-TYPE DOMAIN-CONTAINING PROTEIN"/>
    <property type="match status" value="1"/>
</dbReference>
<dbReference type="PANTHER" id="PTHR46586">
    <property type="entry name" value="ANKYRIN REPEAT-CONTAINING PROTEIN"/>
    <property type="match status" value="1"/>
</dbReference>
<reference evidence="2" key="1">
    <citation type="journal article" date="2015" name="PLoS Genet.">
        <title>Genome Sequence and Transcriptome Analyses of Chrysochromulina tobin: Metabolic Tools for Enhanced Algal Fitness in the Prominent Order Prymnesiales (Haptophyceae).</title>
        <authorList>
            <person name="Hovde B.T."/>
            <person name="Deodato C.R."/>
            <person name="Hunsperger H.M."/>
            <person name="Ryken S.A."/>
            <person name="Yost W."/>
            <person name="Jha R.K."/>
            <person name="Patterson J."/>
            <person name="Monnat R.J. Jr."/>
            <person name="Barlow S.B."/>
            <person name="Starkenburg S.R."/>
            <person name="Cattolico R.A."/>
        </authorList>
    </citation>
    <scope>NUCLEOTIDE SEQUENCE</scope>
    <source>
        <strain evidence="2">CCMP291</strain>
    </source>
</reference>
<gene>
    <name evidence="1" type="ORF">Ctob_005519</name>
</gene>
<dbReference type="Gene3D" id="1.25.40.20">
    <property type="entry name" value="Ankyrin repeat-containing domain"/>
    <property type="match status" value="1"/>
</dbReference>
<dbReference type="InterPro" id="IPR052050">
    <property type="entry name" value="SecEffector_AnkRepeat"/>
</dbReference>